<dbReference type="AlphaFoldDB" id="A0A2Y9B1R2"/>
<dbReference type="Proteomes" id="UP000251571">
    <property type="component" value="Unassembled WGS sequence"/>
</dbReference>
<evidence type="ECO:0000256" key="1">
    <source>
        <dbReference type="SAM" id="Phobius"/>
    </source>
</evidence>
<dbReference type="Proteomes" id="UP000245839">
    <property type="component" value="Unassembled WGS sequence"/>
</dbReference>
<name>A0A2Y9B1R2_9RHOB</name>
<accession>A0A2Y9B1R2</accession>
<evidence type="ECO:0000313" key="3">
    <source>
        <dbReference type="EMBL" id="SSA48269.1"/>
    </source>
</evidence>
<keyword evidence="1" id="KW-1133">Transmembrane helix</keyword>
<keyword evidence="4" id="KW-1185">Reference proteome</keyword>
<sequence>MPFTLLPRDPRIHVFSVSDGSVSLAHQTYLSRLEEAPPEGATPLRDAFGAEIDTTYAEVFAISDIAPLSLRDYLAQAHDIPAETLAAQAARLDALSGDVAVLAPRAVEGLSELHPRPELTHIGSFAPAEVDNVPRELPPAAKTPGIATPAAATGAPLQRRKITLIVLAALVLVVLLAVVL</sequence>
<reference evidence="2 4" key="2">
    <citation type="submission" date="2018-03" db="EMBL/GenBank/DDBJ databases">
        <title>Genomic Encyclopedia of Archaeal and Bacterial Type Strains, Phase II (KMG-II): from individual species to whole genera.</title>
        <authorList>
            <person name="Goeker M."/>
        </authorList>
    </citation>
    <scope>NUCLEOTIDE SEQUENCE [LARGE SCALE GENOMIC DNA]</scope>
    <source>
        <strain evidence="2 4">DSM 25227</strain>
    </source>
</reference>
<protein>
    <submittedName>
        <fullName evidence="3">Uncharacterized protein</fullName>
    </submittedName>
</protein>
<keyword evidence="1" id="KW-0472">Membrane</keyword>
<evidence type="ECO:0000313" key="4">
    <source>
        <dbReference type="Proteomes" id="UP000245839"/>
    </source>
</evidence>
<keyword evidence="1" id="KW-0812">Transmembrane</keyword>
<dbReference type="RefSeq" id="WP_170125446.1">
    <property type="nucleotide sequence ID" value="NZ_QGDJ01000007.1"/>
</dbReference>
<gene>
    <name evidence="2" type="ORF">BCF38_10792</name>
    <name evidence="3" type="ORF">SAMN05421539_10792</name>
</gene>
<organism evidence="3 5">
    <name type="scientific">Jannaschia seohaensis</name>
    <dbReference type="NCBI Taxonomy" id="475081"/>
    <lineage>
        <taxon>Bacteria</taxon>
        <taxon>Pseudomonadati</taxon>
        <taxon>Pseudomonadota</taxon>
        <taxon>Alphaproteobacteria</taxon>
        <taxon>Rhodobacterales</taxon>
        <taxon>Roseobacteraceae</taxon>
        <taxon>Jannaschia</taxon>
    </lineage>
</organism>
<evidence type="ECO:0000313" key="2">
    <source>
        <dbReference type="EMBL" id="PWJ16979.1"/>
    </source>
</evidence>
<evidence type="ECO:0000313" key="5">
    <source>
        <dbReference type="Proteomes" id="UP000251571"/>
    </source>
</evidence>
<proteinExistence type="predicted"/>
<dbReference type="EMBL" id="UETC01000007">
    <property type="protein sequence ID" value="SSA48269.1"/>
    <property type="molecule type" value="Genomic_DNA"/>
</dbReference>
<dbReference type="EMBL" id="QGDJ01000007">
    <property type="protein sequence ID" value="PWJ16979.1"/>
    <property type="molecule type" value="Genomic_DNA"/>
</dbReference>
<reference evidence="3 5" key="1">
    <citation type="submission" date="2016-10" db="EMBL/GenBank/DDBJ databases">
        <authorList>
            <person name="Cai Z."/>
        </authorList>
    </citation>
    <scope>NUCLEOTIDE SEQUENCE [LARGE SCALE GENOMIC DNA]</scope>
    <source>
        <strain evidence="3 5">DSM 25227</strain>
    </source>
</reference>
<feature type="transmembrane region" description="Helical" evidence="1">
    <location>
        <begin position="162"/>
        <end position="179"/>
    </location>
</feature>